<dbReference type="PRINTS" id="PR00377">
    <property type="entry name" value="IMPHPHTASES"/>
</dbReference>
<evidence type="ECO:0000313" key="3">
    <source>
        <dbReference type="EMBL" id="VEB97472.1"/>
    </source>
</evidence>
<keyword evidence="4" id="KW-1185">Reference proteome</keyword>
<dbReference type="GO" id="GO:0046872">
    <property type="term" value="F:metal ion binding"/>
    <property type="evidence" value="ECO:0007669"/>
    <property type="project" value="UniProtKB-KW"/>
</dbReference>
<dbReference type="Proteomes" id="UP000274122">
    <property type="component" value="Chromosome"/>
</dbReference>
<dbReference type="GO" id="GO:0006020">
    <property type="term" value="P:inositol metabolic process"/>
    <property type="evidence" value="ECO:0007669"/>
    <property type="project" value="TreeGrafter"/>
</dbReference>
<comment type="cofactor">
    <cofactor evidence="2">
        <name>Mg(2+)</name>
        <dbReference type="ChEBI" id="CHEBI:18420"/>
    </cofactor>
</comment>
<gene>
    <name evidence="3" type="primary">suhB_2</name>
    <name evidence="3" type="ORF">NCTC11466_02182</name>
</gene>
<feature type="binding site" evidence="2">
    <location>
        <position position="81"/>
    </location>
    <ligand>
        <name>Mg(2+)</name>
        <dbReference type="ChEBI" id="CHEBI:18420"/>
        <label>1</label>
        <note>catalytic</note>
    </ligand>
</feature>
<sequence>MTEQQQQALCTLIRKAGARAQALRDAGLNIENKGRQDFVSQADVLIEQEIKNWLKIHCPQDGFLGEESGLVEGERGIWVLDPVDGTTNFILGMDYWCLSLAWVRQNVIELGIIYAPDRDEFFFARHGQGAFLNGKPLKLREPSPERVVIGLGRSSRAPVSLYAQTLEAVLNDGMEYRRFGAGALMLAHVAAGQIHAYYEQHMNSWDALAGLLLIAEAGGVSNAFLAGDGLLRGNLVLAGCNGVHERLMALLADGID</sequence>
<protein>
    <submittedName>
        <fullName evidence="3">Inositol-1-monophosphatase</fullName>
        <ecNumber evidence="3">3.1.3.25</ecNumber>
    </submittedName>
</protein>
<evidence type="ECO:0000256" key="2">
    <source>
        <dbReference type="PIRSR" id="PIRSR600760-2"/>
    </source>
</evidence>
<dbReference type="EMBL" id="LR134201">
    <property type="protein sequence ID" value="VEB97472.1"/>
    <property type="molecule type" value="Genomic_DNA"/>
</dbReference>
<dbReference type="EC" id="3.1.3.25" evidence="3"/>
<proteinExistence type="inferred from homology"/>
<organism evidence="3 4">
    <name type="scientific">Cedecea lapagei</name>
    <dbReference type="NCBI Taxonomy" id="158823"/>
    <lineage>
        <taxon>Bacteria</taxon>
        <taxon>Pseudomonadati</taxon>
        <taxon>Pseudomonadota</taxon>
        <taxon>Gammaproteobacteria</taxon>
        <taxon>Enterobacterales</taxon>
        <taxon>Enterobacteriaceae</taxon>
        <taxon>Cedecea</taxon>
    </lineage>
</organism>
<dbReference type="Gene3D" id="3.30.540.10">
    <property type="entry name" value="Fructose-1,6-Bisphosphatase, subunit A, domain 1"/>
    <property type="match status" value="1"/>
</dbReference>
<comment type="similarity">
    <text evidence="1">Belongs to the inositol monophosphatase superfamily.</text>
</comment>
<dbReference type="RefSeq" id="WP_126356201.1">
    <property type="nucleotide sequence ID" value="NZ_LR134201.1"/>
</dbReference>
<accession>A0A447V2F6</accession>
<dbReference type="PANTHER" id="PTHR20854:SF4">
    <property type="entry name" value="INOSITOL-1-MONOPHOSPHATASE-RELATED"/>
    <property type="match status" value="1"/>
</dbReference>
<dbReference type="Pfam" id="PF00459">
    <property type="entry name" value="Inositol_P"/>
    <property type="match status" value="1"/>
</dbReference>
<evidence type="ECO:0000313" key="4">
    <source>
        <dbReference type="Proteomes" id="UP000274122"/>
    </source>
</evidence>
<dbReference type="KEGG" id="clap:NCTC11466_02182"/>
<dbReference type="GO" id="GO:0008934">
    <property type="term" value="F:inositol monophosphate 1-phosphatase activity"/>
    <property type="evidence" value="ECO:0007669"/>
    <property type="project" value="TreeGrafter"/>
</dbReference>
<feature type="binding site" evidence="2">
    <location>
        <position position="206"/>
    </location>
    <ligand>
        <name>Mg(2+)</name>
        <dbReference type="ChEBI" id="CHEBI:18420"/>
        <label>1</label>
        <note>catalytic</note>
    </ligand>
</feature>
<reference evidence="3 4" key="1">
    <citation type="submission" date="2018-12" db="EMBL/GenBank/DDBJ databases">
        <authorList>
            <consortium name="Pathogen Informatics"/>
        </authorList>
    </citation>
    <scope>NUCLEOTIDE SEQUENCE [LARGE SCALE GENOMIC DNA]</scope>
    <source>
        <strain evidence="3 4">NCTC11466</strain>
    </source>
</reference>
<dbReference type="OrthoDB" id="9785695at2"/>
<feature type="binding site" evidence="2">
    <location>
        <position position="66"/>
    </location>
    <ligand>
        <name>Mg(2+)</name>
        <dbReference type="ChEBI" id="CHEBI:18420"/>
        <label>1</label>
        <note>catalytic</note>
    </ligand>
</feature>
<feature type="binding site" evidence="2">
    <location>
        <position position="84"/>
    </location>
    <ligand>
        <name>Mg(2+)</name>
        <dbReference type="ChEBI" id="CHEBI:18420"/>
        <label>1</label>
        <note>catalytic</note>
    </ligand>
</feature>
<dbReference type="Gene3D" id="3.40.190.80">
    <property type="match status" value="1"/>
</dbReference>
<keyword evidence="3" id="KW-0378">Hydrolase</keyword>
<name>A0A447V2F6_9ENTR</name>
<dbReference type="SUPFAM" id="SSF56655">
    <property type="entry name" value="Carbohydrate phosphatase"/>
    <property type="match status" value="1"/>
</dbReference>
<evidence type="ECO:0000256" key="1">
    <source>
        <dbReference type="ARBA" id="ARBA00009759"/>
    </source>
</evidence>
<keyword evidence="2" id="KW-0479">Metal-binding</keyword>
<dbReference type="InterPro" id="IPR000760">
    <property type="entry name" value="Inositol_monophosphatase-like"/>
</dbReference>
<dbReference type="AlphaFoldDB" id="A0A447V2F6"/>
<dbReference type="GO" id="GO:0007165">
    <property type="term" value="P:signal transduction"/>
    <property type="evidence" value="ECO:0007669"/>
    <property type="project" value="TreeGrafter"/>
</dbReference>
<dbReference type="PANTHER" id="PTHR20854">
    <property type="entry name" value="INOSITOL MONOPHOSPHATASE"/>
    <property type="match status" value="1"/>
</dbReference>
<keyword evidence="2" id="KW-0460">Magnesium</keyword>